<evidence type="ECO:0000256" key="1">
    <source>
        <dbReference type="SAM" id="MobiDB-lite"/>
    </source>
</evidence>
<keyword evidence="2" id="KW-1133">Transmembrane helix</keyword>
<comment type="caution">
    <text evidence="3">The sequence shown here is derived from an EMBL/GenBank/DDBJ whole genome shotgun (WGS) entry which is preliminary data.</text>
</comment>
<reference evidence="3 4" key="1">
    <citation type="journal article" date="2010" name="J. Bacteriol.">
        <title>Genome sequence of the oligotrophic marine Gammaproteobacterium HTCC2143, isolated from the Oregon Coast.</title>
        <authorList>
            <person name="Oh H.M."/>
            <person name="Kang I."/>
            <person name="Ferriera S."/>
            <person name="Giovannoni S.J."/>
            <person name="Cho J.C."/>
        </authorList>
    </citation>
    <scope>NUCLEOTIDE SEQUENCE [LARGE SCALE GENOMIC DNA]</scope>
    <source>
        <strain evidence="3 4">HTCC2143</strain>
    </source>
</reference>
<protein>
    <submittedName>
        <fullName evidence="3">Uncharacterized protein</fullName>
    </submittedName>
</protein>
<accession>A0Y7P9</accession>
<feature type="compositionally biased region" description="Basic and acidic residues" evidence="1">
    <location>
        <begin position="136"/>
        <end position="152"/>
    </location>
</feature>
<evidence type="ECO:0000256" key="2">
    <source>
        <dbReference type="SAM" id="Phobius"/>
    </source>
</evidence>
<organism evidence="3 4">
    <name type="scientific">marine gamma proteobacterium HTCC2143</name>
    <dbReference type="NCBI Taxonomy" id="247633"/>
    <lineage>
        <taxon>Bacteria</taxon>
        <taxon>Pseudomonadati</taxon>
        <taxon>Pseudomonadota</taxon>
        <taxon>Gammaproteobacteria</taxon>
        <taxon>Cellvibrionales</taxon>
        <taxon>Spongiibacteraceae</taxon>
        <taxon>BD1-7 clade</taxon>
    </lineage>
</organism>
<keyword evidence="2" id="KW-0472">Membrane</keyword>
<keyword evidence="4" id="KW-1185">Reference proteome</keyword>
<feature type="region of interest" description="Disordered" evidence="1">
    <location>
        <begin position="122"/>
        <end position="153"/>
    </location>
</feature>
<sequence>MIEIGLAVGYVFVAVLVLNLWTATQWRVVVKIAVVLLTSLLYVGTYVGIKELRGWPTDKPLPESFFFVWAKIDEPDKRIGSKGKIYLWVQDLTDSGDVESAPRSFQLPYDVELAEKIEKAMSDTENGDQLSGKFVSSDKDASDGKKLPDARGSDVSYFQHTPVVLQFEARAKPTLPKKTL</sequence>
<dbReference type="OrthoDB" id="7061264at2"/>
<feature type="transmembrane region" description="Helical" evidence="2">
    <location>
        <begin position="29"/>
        <end position="49"/>
    </location>
</feature>
<dbReference type="STRING" id="247633.GP2143_12896"/>
<keyword evidence="2" id="KW-0812">Transmembrane</keyword>
<proteinExistence type="predicted"/>
<dbReference type="eggNOG" id="ENOG5032ZWJ">
    <property type="taxonomic scope" value="Bacteria"/>
</dbReference>
<name>A0Y7P9_9GAMM</name>
<dbReference type="AlphaFoldDB" id="A0Y7P9"/>
<dbReference type="EMBL" id="AAVT01000001">
    <property type="protein sequence ID" value="EAW32153.1"/>
    <property type="molecule type" value="Genomic_DNA"/>
</dbReference>
<evidence type="ECO:0000313" key="4">
    <source>
        <dbReference type="Proteomes" id="UP000004931"/>
    </source>
</evidence>
<dbReference type="Proteomes" id="UP000004931">
    <property type="component" value="Unassembled WGS sequence"/>
</dbReference>
<feature type="transmembrane region" description="Helical" evidence="2">
    <location>
        <begin position="7"/>
        <end position="23"/>
    </location>
</feature>
<gene>
    <name evidence="3" type="ORF">GP2143_12896</name>
</gene>
<evidence type="ECO:0000313" key="3">
    <source>
        <dbReference type="EMBL" id="EAW32153.1"/>
    </source>
</evidence>